<dbReference type="HOGENOM" id="CLU_2861322_0_0_4"/>
<name>D9SCI8_GALCS</name>
<dbReference type="Proteomes" id="UP000001235">
    <property type="component" value="Chromosome"/>
</dbReference>
<reference evidence="1 2" key="1">
    <citation type="submission" date="2010-08" db="EMBL/GenBank/DDBJ databases">
        <title>Complete sequence of Gallionella capsiferriformans ES-2.</title>
        <authorList>
            <consortium name="US DOE Joint Genome Institute"/>
            <person name="Lucas S."/>
            <person name="Copeland A."/>
            <person name="Lapidus A."/>
            <person name="Cheng J.-F."/>
            <person name="Bruce D."/>
            <person name="Goodwin L."/>
            <person name="Pitluck S."/>
            <person name="Chertkov O."/>
            <person name="Davenport K.W."/>
            <person name="Detter J.C."/>
            <person name="Han C."/>
            <person name="Tapia R."/>
            <person name="Land M."/>
            <person name="Hauser L."/>
            <person name="Chang Y.-J."/>
            <person name="Jeffries C."/>
            <person name="Kyrpides N."/>
            <person name="Ivanova N."/>
            <person name="Mikhailova N."/>
            <person name="Shelobolina E.S."/>
            <person name="Picardal F."/>
            <person name="Roden E."/>
            <person name="Emerson D."/>
            <person name="Woyke T."/>
        </authorList>
    </citation>
    <scope>NUCLEOTIDE SEQUENCE [LARGE SCALE GENOMIC DNA]</scope>
    <source>
        <strain evidence="1 2">ES-2</strain>
    </source>
</reference>
<dbReference type="KEGG" id="gca:Galf_2570"/>
<accession>D9SCI8</accession>
<dbReference type="EMBL" id="CP002159">
    <property type="protein sequence ID" value="ADL56569.1"/>
    <property type="molecule type" value="Genomic_DNA"/>
</dbReference>
<keyword evidence="2" id="KW-1185">Reference proteome</keyword>
<sequence>MYCVMNDVALIGPHVKRLFSYAWRRTDSRAASHENGLAINCKAFTSQMEKHSKYADPPMYIYEL</sequence>
<organism evidence="1 2">
    <name type="scientific">Gallionella capsiferriformans (strain ES-2)</name>
    <name type="common">Gallionella ferruginea capsiferriformans (strain ES-2)</name>
    <dbReference type="NCBI Taxonomy" id="395494"/>
    <lineage>
        <taxon>Bacteria</taxon>
        <taxon>Pseudomonadati</taxon>
        <taxon>Pseudomonadota</taxon>
        <taxon>Betaproteobacteria</taxon>
        <taxon>Nitrosomonadales</taxon>
        <taxon>Gallionellaceae</taxon>
        <taxon>Gallionella</taxon>
    </lineage>
</organism>
<dbReference type="AlphaFoldDB" id="D9SCI8"/>
<proteinExistence type="predicted"/>
<dbReference type="STRING" id="395494.Galf_2570"/>
<protein>
    <submittedName>
        <fullName evidence="1">Uncharacterized protein</fullName>
    </submittedName>
</protein>
<evidence type="ECO:0000313" key="2">
    <source>
        <dbReference type="Proteomes" id="UP000001235"/>
    </source>
</evidence>
<gene>
    <name evidence="1" type="ordered locus">Galf_2570</name>
</gene>
<evidence type="ECO:0000313" key="1">
    <source>
        <dbReference type="EMBL" id="ADL56569.1"/>
    </source>
</evidence>